<evidence type="ECO:0000313" key="2">
    <source>
        <dbReference type="Proteomes" id="UP000768646"/>
    </source>
</evidence>
<sequence length="361" mass="41256">SAYCGGGSAPPLQPEWFYRYVLERLIECEPFLRKEVQCLVGEEQDVMEGFIECLMQVVVEEKIKQSVKEALKEVHLFSHFVRETVKFEEVLWEEFGWRRGEEGVLGAMLGEEGVLEGWIELEKAYSMGRLEAMMEQGVSGEGWGLDYESVGEGETKPTGCSLRVRGLIESLTGEGGREEISHVCVDEMNSHTWSSLENPSSSMTMSCPVSVEMVDALTLTDSMLNFLKRALSHLAFLKIYRQFSLNVENLLWNKIILKNTFSVRGGTQFSRDMWEFWAVCSRYVEKPEQNMKKIEDASVLLSLRSSDDHHEKSISTVGSVIFDLYKSLEEKTQYLRKIGVKHISVAETRSILQRRIDCWAQ</sequence>
<protein>
    <submittedName>
        <fullName evidence="1">Uncharacterized protein</fullName>
    </submittedName>
</protein>
<name>A0ACB7CFT8_9ASCO</name>
<reference evidence="1 2" key="1">
    <citation type="journal article" date="2021" name="Commun. Biol.">
        <title>Genomic insights into the host specific adaptation of the Pneumocystis genus.</title>
        <authorList>
            <person name="Cisse O.H."/>
            <person name="Ma L."/>
            <person name="Dekker J.P."/>
            <person name="Khil P.P."/>
            <person name="Youn J.-H."/>
            <person name="Brenchley J.M."/>
            <person name="Blair R."/>
            <person name="Pahar B."/>
            <person name="Chabe M."/>
            <person name="Van Rompay K.K.A."/>
            <person name="Keesler R."/>
            <person name="Sukura A."/>
            <person name="Hirsch V."/>
            <person name="Kutty G."/>
            <person name="Liu Y."/>
            <person name="Peng L."/>
            <person name="Chen J."/>
            <person name="Song J."/>
            <person name="Weissenbacher-Lang C."/>
            <person name="Xu J."/>
            <person name="Upham N.S."/>
            <person name="Stajich J.E."/>
            <person name="Cuomo C.A."/>
            <person name="Cushion M.T."/>
            <person name="Kovacs J.A."/>
        </authorList>
    </citation>
    <scope>NUCLEOTIDE SEQUENCE [LARGE SCALE GENOMIC DNA]</scope>
    <source>
        <strain evidence="1 2">RABM</strain>
    </source>
</reference>
<dbReference type="EMBL" id="JABTEG010000002">
    <property type="protein sequence ID" value="KAG4305774.1"/>
    <property type="molecule type" value="Genomic_DNA"/>
</dbReference>
<keyword evidence="2" id="KW-1185">Reference proteome</keyword>
<feature type="non-terminal residue" evidence="1">
    <location>
        <position position="1"/>
    </location>
</feature>
<accession>A0ACB7CFT8</accession>
<gene>
    <name evidence="1" type="ORF">PORY_000684</name>
</gene>
<comment type="caution">
    <text evidence="1">The sequence shown here is derived from an EMBL/GenBank/DDBJ whole genome shotgun (WGS) entry which is preliminary data.</text>
</comment>
<dbReference type="Proteomes" id="UP000768646">
    <property type="component" value="Unassembled WGS sequence"/>
</dbReference>
<organism evidence="1 2">
    <name type="scientific">Pneumocystis oryctolagi</name>
    <dbReference type="NCBI Taxonomy" id="42067"/>
    <lineage>
        <taxon>Eukaryota</taxon>
        <taxon>Fungi</taxon>
        <taxon>Dikarya</taxon>
        <taxon>Ascomycota</taxon>
        <taxon>Taphrinomycotina</taxon>
        <taxon>Pneumocystomycetes</taxon>
        <taxon>Pneumocystaceae</taxon>
        <taxon>Pneumocystis</taxon>
    </lineage>
</organism>
<proteinExistence type="predicted"/>
<evidence type="ECO:0000313" key="1">
    <source>
        <dbReference type="EMBL" id="KAG4305774.1"/>
    </source>
</evidence>